<proteinExistence type="predicted"/>
<keyword evidence="3" id="KW-1185">Reference proteome</keyword>
<accession>A0A843V446</accession>
<organism evidence="2 3">
    <name type="scientific">Colocasia esculenta</name>
    <name type="common">Wild taro</name>
    <name type="synonym">Arum esculentum</name>
    <dbReference type="NCBI Taxonomy" id="4460"/>
    <lineage>
        <taxon>Eukaryota</taxon>
        <taxon>Viridiplantae</taxon>
        <taxon>Streptophyta</taxon>
        <taxon>Embryophyta</taxon>
        <taxon>Tracheophyta</taxon>
        <taxon>Spermatophyta</taxon>
        <taxon>Magnoliopsida</taxon>
        <taxon>Liliopsida</taxon>
        <taxon>Araceae</taxon>
        <taxon>Aroideae</taxon>
        <taxon>Colocasieae</taxon>
        <taxon>Colocasia</taxon>
    </lineage>
</organism>
<evidence type="ECO:0000313" key="2">
    <source>
        <dbReference type="EMBL" id="MQL90808.1"/>
    </source>
</evidence>
<sequence length="171" mass="18888">GNMPLRVSFTTPEDLNMRLYMCRFMTPEDLNMCLNVCRFMTPEDLNMNARSHMTTCGVFSRTNEAQEGPNVEDRSPKDAKDFLPSTCGLFKLAHEHTLSTGSRLRVLFWAERWRVVEWGYAPLFIGFAGGIPAGVPSPAEVFGGTGVEAERGRARTGEGAGDGGDWQRGPP</sequence>
<dbReference type="Proteomes" id="UP000652761">
    <property type="component" value="Unassembled WGS sequence"/>
</dbReference>
<gene>
    <name evidence="2" type="ORF">Taro_023400</name>
</gene>
<feature type="region of interest" description="Disordered" evidence="1">
    <location>
        <begin position="148"/>
        <end position="171"/>
    </location>
</feature>
<dbReference type="AlphaFoldDB" id="A0A843V446"/>
<feature type="non-terminal residue" evidence="2">
    <location>
        <position position="171"/>
    </location>
</feature>
<name>A0A843V446_COLES</name>
<reference evidence="2" key="1">
    <citation type="submission" date="2017-07" db="EMBL/GenBank/DDBJ databases">
        <title>Taro Niue Genome Assembly and Annotation.</title>
        <authorList>
            <person name="Atibalentja N."/>
            <person name="Keating K."/>
            <person name="Fields C.J."/>
        </authorList>
    </citation>
    <scope>NUCLEOTIDE SEQUENCE</scope>
    <source>
        <strain evidence="2">Niue_2</strain>
        <tissue evidence="2">Leaf</tissue>
    </source>
</reference>
<dbReference type="EMBL" id="NMUH01001274">
    <property type="protein sequence ID" value="MQL90808.1"/>
    <property type="molecule type" value="Genomic_DNA"/>
</dbReference>
<protein>
    <submittedName>
        <fullName evidence="2">Uncharacterized protein</fullName>
    </submittedName>
</protein>
<comment type="caution">
    <text evidence="2">The sequence shown here is derived from an EMBL/GenBank/DDBJ whole genome shotgun (WGS) entry which is preliminary data.</text>
</comment>
<evidence type="ECO:0000313" key="3">
    <source>
        <dbReference type="Proteomes" id="UP000652761"/>
    </source>
</evidence>
<feature type="compositionally biased region" description="Gly residues" evidence="1">
    <location>
        <begin position="158"/>
        <end position="171"/>
    </location>
</feature>
<feature type="non-terminal residue" evidence="2">
    <location>
        <position position="1"/>
    </location>
</feature>
<evidence type="ECO:0000256" key="1">
    <source>
        <dbReference type="SAM" id="MobiDB-lite"/>
    </source>
</evidence>